<name>A0A090DK41_MESPL</name>
<reference evidence="2" key="1">
    <citation type="submission" date="2014-08" db="EMBL/GenBank/DDBJ databases">
        <authorList>
            <person name="Moulin L."/>
        </authorList>
    </citation>
    <scope>NUCLEOTIDE SEQUENCE [LARGE SCALE GENOMIC DNA]</scope>
</reference>
<dbReference type="EMBL" id="CCMZ01000007">
    <property type="protein sequence ID" value="CDX14253.1"/>
    <property type="molecule type" value="Genomic_DNA"/>
</dbReference>
<sequence length="74" mass="7888">MWEMAKSSILLFLKGKLFAEPAKVYRQTAIGALVTAALLLILAKLGVPVVAAAAVAGLVGGALQPYLFKDLRYR</sequence>
<evidence type="ECO:0000313" key="1">
    <source>
        <dbReference type="EMBL" id="CDX14253.1"/>
    </source>
</evidence>
<proteinExistence type="predicted"/>
<accession>A0A090DK41</accession>
<dbReference type="Proteomes" id="UP000045285">
    <property type="component" value="Unassembled WGS sequence"/>
</dbReference>
<evidence type="ECO:0000313" key="2">
    <source>
        <dbReference type="Proteomes" id="UP000045285"/>
    </source>
</evidence>
<dbReference type="AlphaFoldDB" id="A0A090DK41"/>
<protein>
    <submittedName>
        <fullName evidence="1">Uncharacterized protein</fullName>
    </submittedName>
</protein>
<organism evidence="1 2">
    <name type="scientific">Mesorhizobium plurifarium</name>
    <dbReference type="NCBI Taxonomy" id="69974"/>
    <lineage>
        <taxon>Bacteria</taxon>
        <taxon>Pseudomonadati</taxon>
        <taxon>Pseudomonadota</taxon>
        <taxon>Alphaproteobacteria</taxon>
        <taxon>Hyphomicrobiales</taxon>
        <taxon>Phyllobacteriaceae</taxon>
        <taxon>Mesorhizobium</taxon>
    </lineage>
</organism>
<gene>
    <name evidence="1" type="ORF">MPL3356_150274</name>
</gene>
<keyword evidence="2" id="KW-1185">Reference proteome</keyword>